<accession>A0A1B1MQZ1</accession>
<organismHost>
    <name type="scientific">Lepidoptera</name>
    <name type="common">moths &amp; butterflies</name>
    <dbReference type="NCBI Taxonomy" id="7088"/>
</organismHost>
<reference evidence="2" key="1">
    <citation type="journal article" date="2016" name="J. Invertebr. Pathol.">
        <title>An alphabaculovirus isolated from dead Lymantria dispar larvae shows high genetic similarity to baculovirus previously isolated from Lymantria monacha - An example of adaptation to a new host.</title>
        <authorList>
            <person name="Rabalski L."/>
            <person name="Krejmer-Rabalska M."/>
            <person name="Skrzecz I."/>
            <person name="Wasag B."/>
            <person name="Szewczyk B."/>
        </authorList>
    </citation>
    <scope>NUCLEOTIDE SEQUENCE</scope>
    <source>
        <strain evidence="2">BNP</strain>
    </source>
</reference>
<protein>
    <submittedName>
        <fullName evidence="2">Uncharacterized protein</fullName>
    </submittedName>
</protein>
<organism evidence="2">
    <name type="scientific">Lymantria dispar multicapsid nuclear polyhedrosis virus</name>
    <name type="common">LdMNPV</name>
    <dbReference type="NCBI Taxonomy" id="10449"/>
    <lineage>
        <taxon>Viruses</taxon>
        <taxon>Viruses incertae sedis</taxon>
        <taxon>Naldaviricetes</taxon>
        <taxon>Lefavirales</taxon>
        <taxon>Baculoviridae</taxon>
        <taxon>Alphabaculovirus</taxon>
        <taxon>Alphabaculovirus lydisparis</taxon>
    </lineage>
</organism>
<proteinExistence type="predicted"/>
<sequence length="375" mass="41933">MDNKRRSASEAPPRQTKNLKRTPFLSNVTKKLKKGSDTTKTTTATAAAAAGKIDTAIDESSSDRRLTTDSIYPDNVGQNATPYINVASPHYNYSNMDIDELTSAAQYPSALLGPQNYDVRDYYYDLEDDAGDDTTNATTVVAAEVLPINVTVRYVRGPLLSPSSASVNGIQLNINKLKQYLNLLTGRSNVTLKEYARASRSYSDTSLDYMVYVHKLAFEKNVNNDHVKLFANMLYAYYYELIENTRVFAEILVNVMYSRKRTSISRVVVSFVNMMVDYMVRLLFDRLGAAAGADAATATTATIDNNLVAQFKRLNRKLYHLLNAHLIDCQQGEFYKFTSDNDISTAAPTANITNQNPKIAEVNIEVVQMNVKLYY</sequence>
<evidence type="ECO:0000313" key="2">
    <source>
        <dbReference type="EMBL" id="ANS70937.1"/>
    </source>
</evidence>
<evidence type="ECO:0000256" key="1">
    <source>
        <dbReference type="SAM" id="MobiDB-lite"/>
    </source>
</evidence>
<dbReference type="EMBL" id="KU377538">
    <property type="protein sequence ID" value="ANS70937.1"/>
    <property type="molecule type" value="Genomic_DNA"/>
</dbReference>
<name>A0A1B1MQZ1_NPVLD</name>
<feature type="region of interest" description="Disordered" evidence="1">
    <location>
        <begin position="1"/>
        <end position="24"/>
    </location>
</feature>